<keyword evidence="1" id="KW-1015">Disulfide bond</keyword>
<evidence type="ECO:0000313" key="5">
    <source>
        <dbReference type="Proteomes" id="UP001321473"/>
    </source>
</evidence>
<dbReference type="EMBL" id="JARKHS020030891">
    <property type="protein sequence ID" value="KAK8761648.1"/>
    <property type="molecule type" value="Genomic_DNA"/>
</dbReference>
<keyword evidence="3" id="KW-0812">Transmembrane</keyword>
<dbReference type="Pfam" id="PF03137">
    <property type="entry name" value="OATP"/>
    <property type="match status" value="2"/>
</dbReference>
<feature type="transmembrane region" description="Helical" evidence="3">
    <location>
        <begin position="276"/>
        <end position="295"/>
    </location>
</feature>
<dbReference type="GO" id="GO:0016323">
    <property type="term" value="C:basolateral plasma membrane"/>
    <property type="evidence" value="ECO:0007669"/>
    <property type="project" value="TreeGrafter"/>
</dbReference>
<feature type="transmembrane region" description="Helical" evidence="3">
    <location>
        <begin position="244"/>
        <end position="264"/>
    </location>
</feature>
<name>A0AAQ4DGQ8_AMBAM</name>
<organism evidence="4 5">
    <name type="scientific">Amblyomma americanum</name>
    <name type="common">Lone star tick</name>
    <dbReference type="NCBI Taxonomy" id="6943"/>
    <lineage>
        <taxon>Eukaryota</taxon>
        <taxon>Metazoa</taxon>
        <taxon>Ecdysozoa</taxon>
        <taxon>Arthropoda</taxon>
        <taxon>Chelicerata</taxon>
        <taxon>Arachnida</taxon>
        <taxon>Acari</taxon>
        <taxon>Parasitiformes</taxon>
        <taxon>Ixodida</taxon>
        <taxon>Ixodoidea</taxon>
        <taxon>Ixodidae</taxon>
        <taxon>Amblyomminae</taxon>
        <taxon>Amblyomma</taxon>
    </lineage>
</organism>
<evidence type="ECO:0000256" key="3">
    <source>
        <dbReference type="SAM" id="Phobius"/>
    </source>
</evidence>
<dbReference type="GO" id="GO:0043252">
    <property type="term" value="P:sodium-independent organic anion transport"/>
    <property type="evidence" value="ECO:0007669"/>
    <property type="project" value="TreeGrafter"/>
</dbReference>
<dbReference type="PANTHER" id="PTHR11388:SF100">
    <property type="entry name" value="SOLUTE CARRIER ORGANIC ANION TRANSPORTER FAMILY MEMBER 4A1"/>
    <property type="match status" value="1"/>
</dbReference>
<protein>
    <submittedName>
        <fullName evidence="4">Uncharacterized protein</fullName>
    </submittedName>
</protein>
<dbReference type="Proteomes" id="UP001321473">
    <property type="component" value="Unassembled WGS sequence"/>
</dbReference>
<dbReference type="GO" id="GO:0015347">
    <property type="term" value="F:sodium-independent organic anion transmembrane transporter activity"/>
    <property type="evidence" value="ECO:0007669"/>
    <property type="project" value="TreeGrafter"/>
</dbReference>
<dbReference type="Gene3D" id="1.20.1250.20">
    <property type="entry name" value="MFS general substrate transporter like domains"/>
    <property type="match status" value="1"/>
</dbReference>
<feature type="region of interest" description="Disordered" evidence="2">
    <location>
        <begin position="127"/>
        <end position="190"/>
    </location>
</feature>
<dbReference type="InterPro" id="IPR036259">
    <property type="entry name" value="MFS_trans_sf"/>
</dbReference>
<dbReference type="AlphaFoldDB" id="A0AAQ4DGQ8"/>
<gene>
    <name evidence="4" type="ORF">V5799_027083</name>
</gene>
<feature type="compositionally biased region" description="Polar residues" evidence="2">
    <location>
        <begin position="176"/>
        <end position="187"/>
    </location>
</feature>
<feature type="transmembrane region" description="Helical" evidence="3">
    <location>
        <begin position="208"/>
        <end position="238"/>
    </location>
</feature>
<proteinExistence type="predicted"/>
<evidence type="ECO:0000256" key="1">
    <source>
        <dbReference type="ARBA" id="ARBA00023157"/>
    </source>
</evidence>
<comment type="caution">
    <text evidence="4">The sequence shown here is derived from an EMBL/GenBank/DDBJ whole genome shotgun (WGS) entry which is preliminary data.</text>
</comment>
<keyword evidence="5" id="KW-1185">Reference proteome</keyword>
<dbReference type="InterPro" id="IPR004156">
    <property type="entry name" value="OATP"/>
</dbReference>
<keyword evidence="3" id="KW-0472">Membrane</keyword>
<dbReference type="SUPFAM" id="SSF103473">
    <property type="entry name" value="MFS general substrate transporter"/>
    <property type="match status" value="1"/>
</dbReference>
<evidence type="ECO:0000256" key="2">
    <source>
        <dbReference type="SAM" id="MobiDB-lite"/>
    </source>
</evidence>
<accession>A0AAQ4DGQ8</accession>
<dbReference type="PANTHER" id="PTHR11388">
    <property type="entry name" value="ORGANIC ANION TRANSPORTER"/>
    <property type="match status" value="1"/>
</dbReference>
<evidence type="ECO:0000313" key="4">
    <source>
        <dbReference type="EMBL" id="KAK8761648.1"/>
    </source>
</evidence>
<sequence length="326" mass="34645">MFNVASCIMVTPVSYHGGVGHRPVIPGNGALVTPVGAMIFASPDFIAPQYRVLENGTANIGPERGPGKCSLFGRATNANAFKYFFMSRSGELPLVEIRCKVKAHAMSVRVSLAAAKLKAVEVAQKQKQKQQWKQSRGTTDAQQLKAAEAPEPGDDAKEHKDAPSPQQEAPEPKDVQSPQTNAGSGQTPEVAERSFVNHVRRLVCNPTFVCLALAAAAETMVASGLTGFATKIFIAMFGISSSQASGLIGAVPSACGGTLLGGYVTTRKLNAKSPTIVCYCVILSFVPWFTLFAFMHSCDNNQSTLANRTSPPGLLAPHLERVKTVL</sequence>
<keyword evidence="3" id="KW-1133">Transmembrane helix</keyword>
<reference evidence="4 5" key="1">
    <citation type="journal article" date="2023" name="Arcadia Sci">
        <title>De novo assembly of a long-read Amblyomma americanum tick genome.</title>
        <authorList>
            <person name="Chou S."/>
            <person name="Poskanzer K.E."/>
            <person name="Rollins M."/>
            <person name="Thuy-Boun P.S."/>
        </authorList>
    </citation>
    <scope>NUCLEOTIDE SEQUENCE [LARGE SCALE GENOMIC DNA]</scope>
    <source>
        <strain evidence="4">F_SG_1</strain>
        <tissue evidence="4">Salivary glands</tissue>
    </source>
</reference>